<reference evidence="2 3" key="1">
    <citation type="journal article" date="2021" name="BMC Biol.">
        <title>Horizontally acquired antibacterial genes associated with adaptive radiation of ladybird beetles.</title>
        <authorList>
            <person name="Li H.S."/>
            <person name="Tang X.F."/>
            <person name="Huang Y.H."/>
            <person name="Xu Z.Y."/>
            <person name="Chen M.L."/>
            <person name="Du X.Y."/>
            <person name="Qiu B.Y."/>
            <person name="Chen P.T."/>
            <person name="Zhang W."/>
            <person name="Slipinski A."/>
            <person name="Escalona H.E."/>
            <person name="Waterhouse R.M."/>
            <person name="Zwick A."/>
            <person name="Pang H."/>
        </authorList>
    </citation>
    <scope>NUCLEOTIDE SEQUENCE [LARGE SCALE GENOMIC DNA]</scope>
    <source>
        <strain evidence="2">SYSU2018</strain>
    </source>
</reference>
<evidence type="ECO:0000313" key="3">
    <source>
        <dbReference type="Proteomes" id="UP001516400"/>
    </source>
</evidence>
<keyword evidence="1" id="KW-0175">Coiled coil</keyword>
<evidence type="ECO:0000256" key="1">
    <source>
        <dbReference type="SAM" id="Coils"/>
    </source>
</evidence>
<accession>A0ABD2PG52</accession>
<dbReference type="AlphaFoldDB" id="A0ABD2PG52"/>
<dbReference type="EMBL" id="JABFTP020000186">
    <property type="protein sequence ID" value="KAL3289966.1"/>
    <property type="molecule type" value="Genomic_DNA"/>
</dbReference>
<dbReference type="Proteomes" id="UP001516400">
    <property type="component" value="Unassembled WGS sequence"/>
</dbReference>
<sequence>MAVPFAFPEENNDVEVIIRQLSLLLNRLAVEFKKQRNENIQLRARNKLQSGIRRQISQGNQESSSSVSVGDSLLSAIATCKRFASPDGRVVIIPRREFDDAKTDSSAQSYDKSELYRTDNLNLTEVEEERGALSFIRLRLRSHRIWWSWLAPSTLTRNPFWTTAVICVVGWHLLR</sequence>
<gene>
    <name evidence="2" type="ORF">HHI36_023349</name>
</gene>
<evidence type="ECO:0000313" key="2">
    <source>
        <dbReference type="EMBL" id="KAL3289966.1"/>
    </source>
</evidence>
<protein>
    <submittedName>
        <fullName evidence="2">Uncharacterized protein</fullName>
    </submittedName>
</protein>
<organism evidence="2 3">
    <name type="scientific">Cryptolaemus montrouzieri</name>
    <dbReference type="NCBI Taxonomy" id="559131"/>
    <lineage>
        <taxon>Eukaryota</taxon>
        <taxon>Metazoa</taxon>
        <taxon>Ecdysozoa</taxon>
        <taxon>Arthropoda</taxon>
        <taxon>Hexapoda</taxon>
        <taxon>Insecta</taxon>
        <taxon>Pterygota</taxon>
        <taxon>Neoptera</taxon>
        <taxon>Endopterygota</taxon>
        <taxon>Coleoptera</taxon>
        <taxon>Polyphaga</taxon>
        <taxon>Cucujiformia</taxon>
        <taxon>Coccinelloidea</taxon>
        <taxon>Coccinellidae</taxon>
        <taxon>Scymninae</taxon>
        <taxon>Scymnini</taxon>
        <taxon>Cryptolaemus</taxon>
    </lineage>
</organism>
<keyword evidence="3" id="KW-1185">Reference proteome</keyword>
<proteinExistence type="predicted"/>
<feature type="coiled-coil region" evidence="1">
    <location>
        <begin position="18"/>
        <end position="45"/>
    </location>
</feature>
<comment type="caution">
    <text evidence="2">The sequence shown here is derived from an EMBL/GenBank/DDBJ whole genome shotgun (WGS) entry which is preliminary data.</text>
</comment>
<name>A0ABD2PG52_9CUCU</name>